<name>A0A7M5WVE1_9CNID</name>
<evidence type="ECO:0000313" key="3">
    <source>
        <dbReference type="Proteomes" id="UP000594262"/>
    </source>
</evidence>
<dbReference type="AlphaFoldDB" id="A0A7M5WVE1"/>
<feature type="compositionally biased region" description="Low complexity" evidence="1">
    <location>
        <begin position="121"/>
        <end position="135"/>
    </location>
</feature>
<evidence type="ECO:0000256" key="1">
    <source>
        <dbReference type="SAM" id="MobiDB-lite"/>
    </source>
</evidence>
<accession>A0A7M5WVE1</accession>
<proteinExistence type="predicted"/>
<feature type="compositionally biased region" description="Polar residues" evidence="1">
    <location>
        <begin position="14"/>
        <end position="52"/>
    </location>
</feature>
<dbReference type="Proteomes" id="UP000594262">
    <property type="component" value="Unplaced"/>
</dbReference>
<feature type="compositionally biased region" description="Polar residues" evidence="1">
    <location>
        <begin position="170"/>
        <end position="190"/>
    </location>
</feature>
<reference evidence="2" key="1">
    <citation type="submission" date="2021-01" db="UniProtKB">
        <authorList>
            <consortium name="EnsemblMetazoa"/>
        </authorList>
    </citation>
    <scope>IDENTIFICATION</scope>
</reference>
<organism evidence="2 3">
    <name type="scientific">Clytia hemisphaerica</name>
    <dbReference type="NCBI Taxonomy" id="252671"/>
    <lineage>
        <taxon>Eukaryota</taxon>
        <taxon>Metazoa</taxon>
        <taxon>Cnidaria</taxon>
        <taxon>Hydrozoa</taxon>
        <taxon>Hydroidolina</taxon>
        <taxon>Leptothecata</taxon>
        <taxon>Obeliida</taxon>
        <taxon>Clytiidae</taxon>
        <taxon>Clytia</taxon>
    </lineage>
</organism>
<feature type="region of interest" description="Disordered" evidence="1">
    <location>
        <begin position="121"/>
        <end position="269"/>
    </location>
</feature>
<sequence length="292" mass="32844">RHNMSSYPRKDHNNLPQSQHHQFNSMQHNNNSNSFEGRSSSDPWPVQSQSNFGRDMDRMGGGPPRGGRDYNSNKNSFQQANMARMNIESLQLPPNPVGPYMRQNREQLLAKQQILEQFARQQKQMQIQQKQQNPQPHGGGFNQLQSQQQISFPPSHPKNNMGGMSNSNSRQNMPGRSNSTSGPPGFNNDSNKFDQLVGGGGGVGQQDWNFHQQRPSSTHSPRPFSTQGYPSYNNSGNGGFSGLPQQQTRSVGDVRGMSDNGFPDQMISNDRLPQFRDQYNSQVQDVFSSRFT</sequence>
<feature type="compositionally biased region" description="Low complexity" evidence="1">
    <location>
        <begin position="159"/>
        <end position="169"/>
    </location>
</feature>
<feature type="compositionally biased region" description="Polar residues" evidence="1">
    <location>
        <begin position="206"/>
        <end position="227"/>
    </location>
</feature>
<dbReference type="EnsemblMetazoa" id="CLYHEMT013502.1">
    <property type="protein sequence ID" value="CLYHEMP013502.1"/>
    <property type="gene ID" value="CLYHEMG013502"/>
</dbReference>
<feature type="compositionally biased region" description="Polar residues" evidence="1">
    <location>
        <begin position="142"/>
        <end position="152"/>
    </location>
</feature>
<feature type="region of interest" description="Disordered" evidence="1">
    <location>
        <begin position="1"/>
        <end position="74"/>
    </location>
</feature>
<evidence type="ECO:0000313" key="2">
    <source>
        <dbReference type="EnsemblMetazoa" id="CLYHEMP013502.1"/>
    </source>
</evidence>
<protein>
    <submittedName>
        <fullName evidence="2">Uncharacterized protein</fullName>
    </submittedName>
</protein>
<keyword evidence="3" id="KW-1185">Reference proteome</keyword>